<evidence type="ECO:0000256" key="2">
    <source>
        <dbReference type="ARBA" id="ARBA00004496"/>
    </source>
</evidence>
<dbReference type="SUPFAM" id="SSF53448">
    <property type="entry name" value="Nucleotide-diphospho-sugar transferases"/>
    <property type="match status" value="1"/>
</dbReference>
<keyword evidence="6" id="KW-0479">Metal-binding</keyword>
<evidence type="ECO:0000256" key="6">
    <source>
        <dbReference type="ARBA" id="ARBA00022723"/>
    </source>
</evidence>
<dbReference type="GO" id="GO:0005737">
    <property type="term" value="C:cytoplasm"/>
    <property type="evidence" value="ECO:0007669"/>
    <property type="project" value="UniProtKB-SubCell"/>
</dbReference>
<evidence type="ECO:0000256" key="12">
    <source>
        <dbReference type="ARBA" id="ARBA00047374"/>
    </source>
</evidence>
<dbReference type="GO" id="GO:0008466">
    <property type="term" value="F:glycogenin glucosyltransferase activity"/>
    <property type="evidence" value="ECO:0007669"/>
    <property type="project" value="UniProtKB-EC"/>
</dbReference>
<evidence type="ECO:0000256" key="11">
    <source>
        <dbReference type="ARBA" id="ARBA00038934"/>
    </source>
</evidence>
<dbReference type="Pfam" id="PF01501">
    <property type="entry name" value="Glyco_transf_8"/>
    <property type="match status" value="1"/>
</dbReference>
<evidence type="ECO:0000313" key="17">
    <source>
        <dbReference type="Ensembl" id="ENSSFAP00005003168.1"/>
    </source>
</evidence>
<evidence type="ECO:0000256" key="7">
    <source>
        <dbReference type="ARBA" id="ARBA00023056"/>
    </source>
</evidence>
<dbReference type="Proteomes" id="UP000472267">
    <property type="component" value="Unassembled WGS sequence"/>
</dbReference>
<comment type="function">
    <text evidence="15">Self-glucosylating initiator of glycogen synthesis. It catalyzes the formation of a short alpha (1,4)-glucosyl chain covalently attached via a glucose 1-O-tyrosyl linkage to internal tyrosine residues and these chains act as primers for the elongation reaction catalyzed by glycogen synthase.</text>
</comment>
<dbReference type="GO" id="GO:0005978">
    <property type="term" value="P:glycogen biosynthetic process"/>
    <property type="evidence" value="ECO:0007669"/>
    <property type="project" value="UniProtKB-KW"/>
</dbReference>
<name>A0A672FAB7_SALFA</name>
<protein>
    <recommendedName>
        <fullName evidence="11">glycogenin glucosyltransferase</fullName>
        <ecNumber evidence="11">2.4.1.186</ecNumber>
    </recommendedName>
</protein>
<comment type="catalytic activity">
    <reaction evidence="12">
        <text>[1,4-alpha-D-glucosyl](n)-L-tyrosyl-[glycogenin] + UDP-alpha-D-glucose = [1,4-alpha-D-glucosyl](n+1)-L-tyrosyl-[glycogenin] + UDP + H(+)</text>
        <dbReference type="Rhea" id="RHEA:56560"/>
        <dbReference type="Rhea" id="RHEA-COMP:14606"/>
        <dbReference type="Rhea" id="RHEA-COMP:14607"/>
        <dbReference type="ChEBI" id="CHEBI:15378"/>
        <dbReference type="ChEBI" id="CHEBI:58223"/>
        <dbReference type="ChEBI" id="CHEBI:58885"/>
        <dbReference type="ChEBI" id="CHEBI:140574"/>
        <dbReference type="EC" id="2.4.1.186"/>
    </reaction>
    <physiologicalReaction direction="left-to-right" evidence="12">
        <dbReference type="Rhea" id="RHEA:56561"/>
    </physiologicalReaction>
</comment>
<evidence type="ECO:0000313" key="18">
    <source>
        <dbReference type="Proteomes" id="UP000472267"/>
    </source>
</evidence>
<keyword evidence="18" id="KW-1185">Reference proteome</keyword>
<evidence type="ECO:0000256" key="5">
    <source>
        <dbReference type="ARBA" id="ARBA00022679"/>
    </source>
</evidence>
<dbReference type="GO" id="GO:0046872">
    <property type="term" value="F:metal ion binding"/>
    <property type="evidence" value="ECO:0007669"/>
    <property type="project" value="UniProtKB-KW"/>
</dbReference>
<comment type="function">
    <text evidence="14">Glycogenin participates in the glycogen biosynthetic process along with glycogen synthase and glycogen branching enzyme. It catalyzes the formation of a short alpha (1,4)-glucosyl chain covalently attached via a glucose 1-O-tyrosyl linkage to internal tyrosine residues and these chains act as primers for the elongation reaction catalyzed by glycogen synthase.</text>
</comment>
<dbReference type="InterPro" id="IPR050587">
    <property type="entry name" value="GNT1/Glycosyltrans_8"/>
</dbReference>
<evidence type="ECO:0000256" key="9">
    <source>
        <dbReference type="ARBA" id="ARBA00023211"/>
    </source>
</evidence>
<reference evidence="17" key="2">
    <citation type="submission" date="2025-09" db="UniProtKB">
        <authorList>
            <consortium name="Ensembl"/>
        </authorList>
    </citation>
    <scope>IDENTIFICATION</scope>
</reference>
<comment type="pathway">
    <text evidence="3">Glycan biosynthesis; glycogen biosynthesis.</text>
</comment>
<dbReference type="AlphaFoldDB" id="A0A672FAB7"/>
<evidence type="ECO:0000256" key="8">
    <source>
        <dbReference type="ARBA" id="ARBA00023180"/>
    </source>
</evidence>
<evidence type="ECO:0000256" key="16">
    <source>
        <dbReference type="SAM" id="MobiDB-lite"/>
    </source>
</evidence>
<dbReference type="CDD" id="cd02537">
    <property type="entry name" value="GT8_Glycogenin"/>
    <property type="match status" value="1"/>
</dbReference>
<comment type="catalytic activity">
    <reaction evidence="13">
        <text>L-tyrosyl-[glycogenin] + UDP-alpha-D-glucose = alpha-D-glucosyl-L-tyrosyl-[glycogenin] + UDP + H(+)</text>
        <dbReference type="Rhea" id="RHEA:23360"/>
        <dbReference type="Rhea" id="RHEA-COMP:14604"/>
        <dbReference type="Rhea" id="RHEA-COMP:14605"/>
        <dbReference type="ChEBI" id="CHEBI:15378"/>
        <dbReference type="ChEBI" id="CHEBI:46858"/>
        <dbReference type="ChEBI" id="CHEBI:58223"/>
        <dbReference type="ChEBI" id="CHEBI:58885"/>
        <dbReference type="ChEBI" id="CHEBI:140573"/>
        <dbReference type="EC" id="2.4.1.186"/>
    </reaction>
    <physiologicalReaction direction="left-to-right" evidence="13">
        <dbReference type="Rhea" id="RHEA:23361"/>
    </physiologicalReaction>
</comment>
<proteinExistence type="inferred from homology"/>
<comment type="cofactor">
    <cofactor evidence="1">
        <name>Mn(2+)</name>
        <dbReference type="ChEBI" id="CHEBI:29035"/>
    </cofactor>
</comment>
<dbReference type="Ensembl" id="ENSSFAT00005003410.1">
    <property type="protein sequence ID" value="ENSSFAP00005003168.1"/>
    <property type="gene ID" value="ENSSFAG00005001909.1"/>
</dbReference>
<comment type="similarity">
    <text evidence="10">Belongs to the glycosyltransferase 8 family. Glycogenin subfamily.</text>
</comment>
<keyword evidence="9" id="KW-0464">Manganese</keyword>
<evidence type="ECO:0000256" key="15">
    <source>
        <dbReference type="ARBA" id="ARBA00057883"/>
    </source>
</evidence>
<keyword evidence="4" id="KW-0963">Cytoplasm</keyword>
<dbReference type="PANTHER" id="PTHR11183">
    <property type="entry name" value="GLYCOGENIN SUBFAMILY MEMBER"/>
    <property type="match status" value="1"/>
</dbReference>
<evidence type="ECO:0000256" key="13">
    <source>
        <dbReference type="ARBA" id="ARBA00047924"/>
    </source>
</evidence>
<comment type="subcellular location">
    <subcellularLocation>
        <location evidence="2">Cytoplasm</location>
    </subcellularLocation>
</comment>
<evidence type="ECO:0000256" key="3">
    <source>
        <dbReference type="ARBA" id="ARBA00004964"/>
    </source>
</evidence>
<reference evidence="17" key="1">
    <citation type="submission" date="2025-08" db="UniProtKB">
        <authorList>
            <consortium name="Ensembl"/>
        </authorList>
    </citation>
    <scope>IDENTIFICATION</scope>
</reference>
<dbReference type="InterPro" id="IPR002495">
    <property type="entry name" value="Glyco_trans_8"/>
</dbReference>
<sequence>MEFLYEFYFVILIFFRDLFSDLVSFYIYTREAFVTLATTESYCKGATVVGKSLRRHGTTRETVVMVTPNISEATRTSLWRAFDRVVLVDALDSGDGVRLALLGRPELGVTFTKIHCWTLTEYSKGVFLDADTLVLCNVDELFDREELSAAPDPGWPDCFNSGVFVFRPSLETHGRLVEHALRQGSFDGGDQGLLNSFFSRWSVENIDRHLPFVYNLSSSSLYSYRPAFTRFGHDAKIVHFLGSVKPWNQSRGGSGSDFLSLWWDEYQREAGRSQEPAAAAAVEAASCTPEKPQQEPGSSDGLQEPGSSDELQEPGSSDELQEPGSSDGLQEPGSNDVRWESGQVDYLGRDAFKNIQAMLDRFLGDRK</sequence>
<evidence type="ECO:0000256" key="1">
    <source>
        <dbReference type="ARBA" id="ARBA00001936"/>
    </source>
</evidence>
<dbReference type="EC" id="2.4.1.186" evidence="11"/>
<dbReference type="InParanoid" id="A0A672FAB7"/>
<dbReference type="FunFam" id="3.90.550.10:FF:000092">
    <property type="entry name" value="Glycogenin 2"/>
    <property type="match status" value="1"/>
</dbReference>
<evidence type="ECO:0000256" key="14">
    <source>
        <dbReference type="ARBA" id="ARBA00049637"/>
    </source>
</evidence>
<keyword evidence="8" id="KW-0325">Glycoprotein</keyword>
<dbReference type="InterPro" id="IPR029044">
    <property type="entry name" value="Nucleotide-diphossugar_trans"/>
</dbReference>
<dbReference type="Gene3D" id="3.90.550.10">
    <property type="entry name" value="Spore Coat Polysaccharide Biosynthesis Protein SpsA, Chain A"/>
    <property type="match status" value="1"/>
</dbReference>
<feature type="region of interest" description="Disordered" evidence="16">
    <location>
        <begin position="283"/>
        <end position="342"/>
    </location>
</feature>
<organism evidence="17 18">
    <name type="scientific">Salarias fasciatus</name>
    <name type="common">Jewelled blenny</name>
    <name type="synonym">Blennius fasciatus</name>
    <dbReference type="NCBI Taxonomy" id="181472"/>
    <lineage>
        <taxon>Eukaryota</taxon>
        <taxon>Metazoa</taxon>
        <taxon>Chordata</taxon>
        <taxon>Craniata</taxon>
        <taxon>Vertebrata</taxon>
        <taxon>Euteleostomi</taxon>
        <taxon>Actinopterygii</taxon>
        <taxon>Neopterygii</taxon>
        <taxon>Teleostei</taxon>
        <taxon>Neoteleostei</taxon>
        <taxon>Acanthomorphata</taxon>
        <taxon>Ovalentaria</taxon>
        <taxon>Blenniimorphae</taxon>
        <taxon>Blenniiformes</taxon>
        <taxon>Blennioidei</taxon>
        <taxon>Blenniidae</taxon>
        <taxon>Salariinae</taxon>
        <taxon>Salarias</taxon>
    </lineage>
</organism>
<accession>A0A672FAB7</accession>
<keyword evidence="7" id="KW-0320">Glycogen biosynthesis</keyword>
<evidence type="ECO:0000256" key="4">
    <source>
        <dbReference type="ARBA" id="ARBA00022490"/>
    </source>
</evidence>
<keyword evidence="5" id="KW-0808">Transferase</keyword>
<evidence type="ECO:0000256" key="10">
    <source>
        <dbReference type="ARBA" id="ARBA00038162"/>
    </source>
</evidence>